<dbReference type="OrthoDB" id="270970at2759"/>
<evidence type="ECO:0000313" key="4">
    <source>
        <dbReference type="EMBL" id="CAB4310283.1"/>
    </source>
</evidence>
<name>A0A6J5XCS3_PRUAR</name>
<proteinExistence type="predicted"/>
<dbReference type="Pfam" id="PF00168">
    <property type="entry name" value="C2"/>
    <property type="match status" value="1"/>
</dbReference>
<keyword evidence="5" id="KW-1185">Reference proteome</keyword>
<dbReference type="PROSITE" id="PS50004">
    <property type="entry name" value="C2"/>
    <property type="match status" value="1"/>
</dbReference>
<dbReference type="InterPro" id="IPR035892">
    <property type="entry name" value="C2_domain_sf"/>
</dbReference>
<dbReference type="Proteomes" id="UP000507245">
    <property type="component" value="Unassembled WGS sequence"/>
</dbReference>
<dbReference type="SUPFAM" id="SSF49562">
    <property type="entry name" value="C2 domain (Calcium/lipid-binding domain, CaLB)"/>
    <property type="match status" value="1"/>
</dbReference>
<accession>A0A6J5XCS3</accession>
<dbReference type="InterPro" id="IPR000008">
    <property type="entry name" value="C2_dom"/>
</dbReference>
<gene>
    <name evidence="4" type="ORF">ORAREDHAP_LOCUS32102</name>
</gene>
<keyword evidence="1" id="KW-0479">Metal-binding</keyword>
<dbReference type="PANTHER" id="PTHR46502:SF2">
    <property type="entry name" value="16 KDA PHLOEM PROTEIN 2"/>
    <property type="match status" value="1"/>
</dbReference>
<organism evidence="4 5">
    <name type="scientific">Prunus armeniaca</name>
    <name type="common">Apricot</name>
    <name type="synonym">Armeniaca vulgaris</name>
    <dbReference type="NCBI Taxonomy" id="36596"/>
    <lineage>
        <taxon>Eukaryota</taxon>
        <taxon>Viridiplantae</taxon>
        <taxon>Streptophyta</taxon>
        <taxon>Embryophyta</taxon>
        <taxon>Tracheophyta</taxon>
        <taxon>Spermatophyta</taxon>
        <taxon>Magnoliopsida</taxon>
        <taxon>eudicotyledons</taxon>
        <taxon>Gunneridae</taxon>
        <taxon>Pentapetalae</taxon>
        <taxon>rosids</taxon>
        <taxon>fabids</taxon>
        <taxon>Rosales</taxon>
        <taxon>Rosaceae</taxon>
        <taxon>Amygdaloideae</taxon>
        <taxon>Amygdaleae</taxon>
        <taxon>Prunus</taxon>
    </lineage>
</organism>
<evidence type="ECO:0000256" key="2">
    <source>
        <dbReference type="ARBA" id="ARBA00022837"/>
    </source>
</evidence>
<evidence type="ECO:0000313" key="5">
    <source>
        <dbReference type="Proteomes" id="UP000507245"/>
    </source>
</evidence>
<sequence>MAPRGTLEVTLVGAKDLKNMDSMGMMDPYVVFTYKDQEKKSKVANGQGSEPDWNETFLFTIAGAEDELRLKLYDEDSGSTDDDVGELTIPLDAIVTDSGCEGRMPPTPYEVMRNDKVRGEITIGLFFNPELAVEIATMAVEIAVEIATVMKKKKKKTSEMVKGKSPHATDCLKNNSFARYSTIYDFFSFFLYSFCSS</sequence>
<dbReference type="Gene3D" id="2.60.40.150">
    <property type="entry name" value="C2 domain"/>
    <property type="match status" value="1"/>
</dbReference>
<dbReference type="SMART" id="SM00239">
    <property type="entry name" value="C2"/>
    <property type="match status" value="1"/>
</dbReference>
<evidence type="ECO:0000256" key="1">
    <source>
        <dbReference type="ARBA" id="ARBA00022723"/>
    </source>
</evidence>
<dbReference type="PANTHER" id="PTHR46502">
    <property type="entry name" value="C2 DOMAIN-CONTAINING"/>
    <property type="match status" value="1"/>
</dbReference>
<keyword evidence="2" id="KW-0106">Calcium</keyword>
<feature type="domain" description="C2" evidence="3">
    <location>
        <begin position="1"/>
        <end position="104"/>
    </location>
</feature>
<dbReference type="AlphaFoldDB" id="A0A6J5XCS3"/>
<evidence type="ECO:0000259" key="3">
    <source>
        <dbReference type="PROSITE" id="PS50004"/>
    </source>
</evidence>
<reference evidence="5" key="1">
    <citation type="journal article" date="2020" name="Genome Biol.">
        <title>Gamete binning: chromosome-level and haplotype-resolved genome assembly enabled by high-throughput single-cell sequencing of gamete genomes.</title>
        <authorList>
            <person name="Campoy J.A."/>
            <person name="Sun H."/>
            <person name="Goel M."/>
            <person name="Jiao W.-B."/>
            <person name="Folz-Donahue K."/>
            <person name="Wang N."/>
            <person name="Rubio M."/>
            <person name="Liu C."/>
            <person name="Kukat C."/>
            <person name="Ruiz D."/>
            <person name="Huettel B."/>
            <person name="Schneeberger K."/>
        </authorList>
    </citation>
    <scope>NUCLEOTIDE SEQUENCE [LARGE SCALE GENOMIC DNA]</scope>
    <source>
        <strain evidence="5">cv. Rojo Pasion</strain>
    </source>
</reference>
<protein>
    <recommendedName>
        <fullName evidence="3">C2 domain-containing protein</fullName>
    </recommendedName>
</protein>
<dbReference type="GO" id="GO:0046872">
    <property type="term" value="F:metal ion binding"/>
    <property type="evidence" value="ECO:0007669"/>
    <property type="project" value="UniProtKB-KW"/>
</dbReference>
<dbReference type="EMBL" id="CAEKKB010000005">
    <property type="protein sequence ID" value="CAB4310283.1"/>
    <property type="molecule type" value="Genomic_DNA"/>
</dbReference>